<dbReference type="AlphaFoldDB" id="A0A0D0INX5"/>
<protein>
    <submittedName>
        <fullName evidence="1">Mannosyltransferase</fullName>
    </submittedName>
</protein>
<proteinExistence type="predicted"/>
<comment type="caution">
    <text evidence="1">The sequence shown here is derived from an EMBL/GenBank/DDBJ whole genome shotgun (WGS) entry which is preliminary data.</text>
</comment>
<gene>
    <name evidence="1" type="ORF">SD72_16505</name>
</gene>
<sequence>MATLSLIAEPFPDWEARVHFAAATDLVNALAESAPRSCSARFLSARGSVPPVFSSARIAVEQLPMGANALPILWQSGTTARPLDGEMTHAITPMIPLRARPEDDGTQSTVSVPHALAWEAPELLTPAQGRLTRSFVKRAARHADVLIATSHATASLLQQQFGHDIPVQVIQPVAPSVLLEADDSAERRARLGLPANYVVTTANLDEYGRLQWVFDAYDSDPSLPHLVVITGIDPVRHVKGTPEPSDIVGSLPAGIRDRVTVVPAEDLADAGAIISGATMLLQPQSFAATGYTVIAALMSGVPVLHAGTAAFDEYILDAGLAEPEALGFVTTLSRLFIPSSGDGTSELERLSVHAADRGRSFSWSAVAWQLWETHSLI</sequence>
<name>A0A0D0INX5_9MICO</name>
<accession>A0A0D0INX5</accession>
<dbReference type="SUPFAM" id="SSF53756">
    <property type="entry name" value="UDP-Glycosyltransferase/glycogen phosphorylase"/>
    <property type="match status" value="1"/>
</dbReference>
<dbReference type="OrthoDB" id="9801609at2"/>
<keyword evidence="1" id="KW-0808">Transferase</keyword>
<dbReference type="GO" id="GO:0016757">
    <property type="term" value="F:glycosyltransferase activity"/>
    <property type="evidence" value="ECO:0007669"/>
    <property type="project" value="UniProtKB-KW"/>
</dbReference>
<organism evidence="1 2">
    <name type="scientific">Leucobacter komagatae</name>
    <dbReference type="NCBI Taxonomy" id="55969"/>
    <lineage>
        <taxon>Bacteria</taxon>
        <taxon>Bacillati</taxon>
        <taxon>Actinomycetota</taxon>
        <taxon>Actinomycetes</taxon>
        <taxon>Micrococcales</taxon>
        <taxon>Microbacteriaceae</taxon>
        <taxon>Leucobacter</taxon>
    </lineage>
</organism>
<dbReference type="Gene3D" id="3.40.50.2000">
    <property type="entry name" value="Glycogen Phosphorylase B"/>
    <property type="match status" value="2"/>
</dbReference>
<keyword evidence="1" id="KW-0328">Glycosyltransferase</keyword>
<dbReference type="Proteomes" id="UP000032120">
    <property type="component" value="Unassembled WGS sequence"/>
</dbReference>
<evidence type="ECO:0000313" key="2">
    <source>
        <dbReference type="Proteomes" id="UP000032120"/>
    </source>
</evidence>
<dbReference type="EMBL" id="JXSQ01000054">
    <property type="protein sequence ID" value="KIP51253.1"/>
    <property type="molecule type" value="Genomic_DNA"/>
</dbReference>
<reference evidence="1 2" key="1">
    <citation type="submission" date="2015-01" db="EMBL/GenBank/DDBJ databases">
        <title>Draft genome sequence of Leucobacter komagatae strain VKM ST2845.</title>
        <authorList>
            <person name="Karlyshev A.V."/>
            <person name="Kudryashova E.B."/>
        </authorList>
    </citation>
    <scope>NUCLEOTIDE SEQUENCE [LARGE SCALE GENOMIC DNA]</scope>
    <source>
        <strain evidence="1 2">VKM ST2845</strain>
    </source>
</reference>
<keyword evidence="2" id="KW-1185">Reference proteome</keyword>
<evidence type="ECO:0000313" key="1">
    <source>
        <dbReference type="EMBL" id="KIP51253.1"/>
    </source>
</evidence>